<dbReference type="PROSITE" id="PS51296">
    <property type="entry name" value="RIESKE"/>
    <property type="match status" value="1"/>
</dbReference>
<dbReference type="Gene3D" id="2.102.10.10">
    <property type="entry name" value="Rieske [2Fe-2S] iron-sulphur domain"/>
    <property type="match status" value="1"/>
</dbReference>
<sequence length="115" mass="12241">MPVLDPGTVLCALSDIPDGQAKGIEGGQGERKVKFLVARRGDQAFGYFNACPHVGVPLDWGDDRFMSLDGQHLQCGTHGALFRVEDGFCVSGPCQGRRLRPLAVSVDADGQVVAD</sequence>
<keyword evidence="4" id="KW-0411">Iron-sulfur</keyword>
<dbReference type="CDD" id="cd03467">
    <property type="entry name" value="Rieske"/>
    <property type="match status" value="1"/>
</dbReference>
<evidence type="ECO:0000313" key="7">
    <source>
        <dbReference type="Proteomes" id="UP000501891"/>
    </source>
</evidence>
<dbReference type="PANTHER" id="PTHR40261">
    <property type="match status" value="1"/>
</dbReference>
<reference evidence="6" key="1">
    <citation type="submission" date="2020-04" db="EMBL/GenBank/DDBJ databases">
        <title>A desert anoxygenic phototrophic bacterium fixes CO2 using RubisCO under aerobic conditions.</title>
        <authorList>
            <person name="Tang K."/>
        </authorList>
    </citation>
    <scope>NUCLEOTIDE SEQUENCE [LARGE SCALE GENOMIC DNA]</scope>
    <source>
        <strain evidence="6">MIMtkB3</strain>
    </source>
</reference>
<dbReference type="InterPro" id="IPR036922">
    <property type="entry name" value="Rieske_2Fe-2S_sf"/>
</dbReference>
<feature type="domain" description="Rieske" evidence="5">
    <location>
        <begin position="8"/>
        <end position="113"/>
    </location>
</feature>
<dbReference type="PANTHER" id="PTHR40261:SF1">
    <property type="entry name" value="RIESKE DOMAIN-CONTAINING PROTEIN"/>
    <property type="match status" value="1"/>
</dbReference>
<dbReference type="GO" id="GO:0046872">
    <property type="term" value="F:metal ion binding"/>
    <property type="evidence" value="ECO:0007669"/>
    <property type="project" value="UniProtKB-KW"/>
</dbReference>
<dbReference type="KEGG" id="acru:HHL28_10175"/>
<organism evidence="6 7">
    <name type="scientific">Aerophototrophica crusticola</name>
    <dbReference type="NCBI Taxonomy" id="1709002"/>
    <lineage>
        <taxon>Bacteria</taxon>
        <taxon>Pseudomonadati</taxon>
        <taxon>Pseudomonadota</taxon>
        <taxon>Alphaproteobacteria</taxon>
        <taxon>Rhodospirillales</taxon>
        <taxon>Rhodospirillaceae</taxon>
        <taxon>Aerophototrophica</taxon>
    </lineage>
</organism>
<keyword evidence="7" id="KW-1185">Reference proteome</keyword>
<dbReference type="Pfam" id="PF00355">
    <property type="entry name" value="Rieske"/>
    <property type="match status" value="1"/>
</dbReference>
<evidence type="ECO:0000313" key="6">
    <source>
        <dbReference type="EMBL" id="QJE73410.1"/>
    </source>
</evidence>
<keyword evidence="2" id="KW-0479">Metal-binding</keyword>
<evidence type="ECO:0000256" key="3">
    <source>
        <dbReference type="ARBA" id="ARBA00023004"/>
    </source>
</evidence>
<dbReference type="GO" id="GO:0051537">
    <property type="term" value="F:2 iron, 2 sulfur cluster binding"/>
    <property type="evidence" value="ECO:0007669"/>
    <property type="project" value="UniProtKB-KW"/>
</dbReference>
<dbReference type="InterPro" id="IPR017941">
    <property type="entry name" value="Rieske_2Fe-2S"/>
</dbReference>
<accession>A0A858R7L3</accession>
<name>A0A858R7L3_9PROT</name>
<gene>
    <name evidence="6" type="ORF">HHL28_10175</name>
</gene>
<protein>
    <submittedName>
        <fullName evidence="6">Rieske 2Fe-2S domain-containing protein</fullName>
    </submittedName>
</protein>
<proteinExistence type="predicted"/>
<keyword evidence="3" id="KW-0408">Iron</keyword>
<evidence type="ECO:0000256" key="4">
    <source>
        <dbReference type="ARBA" id="ARBA00023014"/>
    </source>
</evidence>
<evidence type="ECO:0000256" key="2">
    <source>
        <dbReference type="ARBA" id="ARBA00022723"/>
    </source>
</evidence>
<evidence type="ECO:0000256" key="1">
    <source>
        <dbReference type="ARBA" id="ARBA00022714"/>
    </source>
</evidence>
<dbReference type="EMBL" id="CP051775">
    <property type="protein sequence ID" value="QJE73410.1"/>
    <property type="molecule type" value="Genomic_DNA"/>
</dbReference>
<evidence type="ECO:0000259" key="5">
    <source>
        <dbReference type="PROSITE" id="PS51296"/>
    </source>
</evidence>
<dbReference type="AlphaFoldDB" id="A0A858R7L3"/>
<dbReference type="SUPFAM" id="SSF50022">
    <property type="entry name" value="ISP domain"/>
    <property type="match status" value="1"/>
</dbReference>
<dbReference type="Proteomes" id="UP000501891">
    <property type="component" value="Chromosome"/>
</dbReference>
<keyword evidence="1" id="KW-0001">2Fe-2S</keyword>